<evidence type="ECO:0000256" key="1">
    <source>
        <dbReference type="SAM" id="MobiDB-lite"/>
    </source>
</evidence>
<protein>
    <submittedName>
        <fullName evidence="3">Aspartyl/asparaginyl beta-hydroxylase (Cupin superfamily)</fullName>
    </submittedName>
</protein>
<name>A0A9X0QFG8_9BACT</name>
<evidence type="ECO:0000313" key="3">
    <source>
        <dbReference type="EMBL" id="MBB5329390.1"/>
    </source>
</evidence>
<sequence>MRQSFVAAIVLFAFSVQTISGQTQTTPTSETSESDEVRRLRKTVSDQADQLAAQQVQTNALQSCFAEQTALLMKLLNPNAPPHLPRLPQRVLPLRRPKWP</sequence>
<gene>
    <name evidence="3" type="ORF">HDF14_003008</name>
</gene>
<feature type="region of interest" description="Disordered" evidence="1">
    <location>
        <begin position="20"/>
        <end position="43"/>
    </location>
</feature>
<dbReference type="Proteomes" id="UP000535182">
    <property type="component" value="Unassembled WGS sequence"/>
</dbReference>
<dbReference type="AlphaFoldDB" id="A0A9X0QFG8"/>
<feature type="compositionally biased region" description="Low complexity" evidence="1">
    <location>
        <begin position="20"/>
        <end position="31"/>
    </location>
</feature>
<dbReference type="RefSeq" id="WP_183977805.1">
    <property type="nucleotide sequence ID" value="NZ_JACHEB010000006.1"/>
</dbReference>
<proteinExistence type="predicted"/>
<organism evidence="3 4">
    <name type="scientific">Tunturiibacter gelidiferens</name>
    <dbReference type="NCBI Taxonomy" id="3069689"/>
    <lineage>
        <taxon>Bacteria</taxon>
        <taxon>Pseudomonadati</taxon>
        <taxon>Acidobacteriota</taxon>
        <taxon>Terriglobia</taxon>
        <taxon>Terriglobales</taxon>
        <taxon>Acidobacteriaceae</taxon>
        <taxon>Tunturiibacter</taxon>
    </lineage>
</organism>
<evidence type="ECO:0000313" key="4">
    <source>
        <dbReference type="Proteomes" id="UP000535182"/>
    </source>
</evidence>
<keyword evidence="4" id="KW-1185">Reference proteome</keyword>
<evidence type="ECO:0000256" key="2">
    <source>
        <dbReference type="SAM" id="SignalP"/>
    </source>
</evidence>
<keyword evidence="2" id="KW-0732">Signal</keyword>
<dbReference type="EMBL" id="JACHEB010000006">
    <property type="protein sequence ID" value="MBB5329390.1"/>
    <property type="molecule type" value="Genomic_DNA"/>
</dbReference>
<reference evidence="3 4" key="1">
    <citation type="submission" date="2020-08" db="EMBL/GenBank/DDBJ databases">
        <title>Genomic Encyclopedia of Type Strains, Phase IV (KMG-V): Genome sequencing to study the core and pangenomes of soil and plant-associated prokaryotes.</title>
        <authorList>
            <person name="Whitman W."/>
        </authorList>
    </citation>
    <scope>NUCLEOTIDE SEQUENCE [LARGE SCALE GENOMIC DNA]</scope>
    <source>
        <strain evidence="3 4">X5P2</strain>
    </source>
</reference>
<feature type="chain" id="PRO_5040979589" evidence="2">
    <location>
        <begin position="19"/>
        <end position="100"/>
    </location>
</feature>
<feature type="signal peptide" evidence="2">
    <location>
        <begin position="1"/>
        <end position="18"/>
    </location>
</feature>
<accession>A0A9X0QFG8</accession>
<comment type="caution">
    <text evidence="3">The sequence shown here is derived from an EMBL/GenBank/DDBJ whole genome shotgun (WGS) entry which is preliminary data.</text>
</comment>